<sequence length="111" mass="12350">MIIHIGDKIEVRPVGGGILRDAIVESISISTTSGDPAGERGAKVEELDLDLKYEGSICYTDITFNDEGDETGDSRWAYFAQIVKPEGKNKKQWWEDNILYGKDSPLMKGKK</sequence>
<protein>
    <submittedName>
        <fullName evidence="1">Uncharacterized protein</fullName>
    </submittedName>
</protein>
<gene>
    <name evidence="1" type="ORF">HX837_04520</name>
</gene>
<organism evidence="1 2">
    <name type="scientific">Marine Group I thaumarchaeote</name>
    <dbReference type="NCBI Taxonomy" id="2511932"/>
    <lineage>
        <taxon>Archaea</taxon>
        <taxon>Nitrososphaerota</taxon>
        <taxon>Marine Group I</taxon>
    </lineage>
</organism>
<dbReference type="AlphaFoldDB" id="A0A7K4MQB9"/>
<dbReference type="Proteomes" id="UP000523105">
    <property type="component" value="Unassembled WGS sequence"/>
</dbReference>
<reference evidence="1 2" key="1">
    <citation type="journal article" date="2019" name="Environ. Microbiol.">
        <title>Genomics insights into ecotype formation of ammonia-oxidizing archaea in the deep ocean.</title>
        <authorList>
            <person name="Wang Y."/>
            <person name="Huang J.M."/>
            <person name="Cui G.J."/>
            <person name="Nunoura T."/>
            <person name="Takaki Y."/>
            <person name="Li W.L."/>
            <person name="Li J."/>
            <person name="Gao Z.M."/>
            <person name="Takai K."/>
            <person name="Zhang A.Q."/>
            <person name="Stepanauskas R."/>
        </authorList>
    </citation>
    <scope>NUCLEOTIDE SEQUENCE [LARGE SCALE GENOMIC DNA]</scope>
    <source>
        <strain evidence="1 2">L15b</strain>
    </source>
</reference>
<evidence type="ECO:0000313" key="2">
    <source>
        <dbReference type="Proteomes" id="UP000523105"/>
    </source>
</evidence>
<accession>A0A7K4MQB9</accession>
<evidence type="ECO:0000313" key="1">
    <source>
        <dbReference type="EMBL" id="NWJ43457.1"/>
    </source>
</evidence>
<dbReference type="EMBL" id="JACASV010000026">
    <property type="protein sequence ID" value="NWJ43457.1"/>
    <property type="molecule type" value="Genomic_DNA"/>
</dbReference>
<proteinExistence type="predicted"/>
<name>A0A7K4MQB9_9ARCH</name>
<comment type="caution">
    <text evidence="1">The sequence shown here is derived from an EMBL/GenBank/DDBJ whole genome shotgun (WGS) entry which is preliminary data.</text>
</comment>